<proteinExistence type="predicted"/>
<dbReference type="OrthoDB" id="784829at2"/>
<dbReference type="Proteomes" id="UP000305267">
    <property type="component" value="Unassembled WGS sequence"/>
</dbReference>
<dbReference type="EMBL" id="VDDA01000078">
    <property type="protein sequence ID" value="TNC04557.1"/>
    <property type="molecule type" value="Genomic_DNA"/>
</dbReference>
<evidence type="ECO:0000313" key="1">
    <source>
        <dbReference type="EMBL" id="TNC04557.1"/>
    </source>
</evidence>
<sequence>MLDATRPIILNGIPALTDRADLGSRTLTVRLAPISEEARQTEDEIEALWEAAQPRVLAALFTALSAAVRNIGRTRLPGLPRLADLTEWVTAAAPGLGWEPGEFVSLITTAAREAANSAFEASPVAIAIKGLALDKKLWSGTATDLLPLLRDRVDPAILKLRIWPETNQALGNAIDRVIPLLKGQGVTVERRHSGKRTITIALAAGAE</sequence>
<dbReference type="AlphaFoldDB" id="A0A5C4L5N7"/>
<dbReference type="RefSeq" id="WP_139040898.1">
    <property type="nucleotide sequence ID" value="NZ_VDDA01000078.1"/>
</dbReference>
<evidence type="ECO:0000313" key="2">
    <source>
        <dbReference type="Proteomes" id="UP000305267"/>
    </source>
</evidence>
<protein>
    <submittedName>
        <fullName evidence="1">Uncharacterized protein</fullName>
    </submittedName>
</protein>
<organism evidence="1 2">
    <name type="scientific">Methylobacterium terricola</name>
    <dbReference type="NCBI Taxonomy" id="2583531"/>
    <lineage>
        <taxon>Bacteria</taxon>
        <taxon>Pseudomonadati</taxon>
        <taxon>Pseudomonadota</taxon>
        <taxon>Alphaproteobacteria</taxon>
        <taxon>Hyphomicrobiales</taxon>
        <taxon>Methylobacteriaceae</taxon>
        <taxon>Methylobacterium</taxon>
    </lineage>
</organism>
<name>A0A5C4L5N7_9HYPH</name>
<keyword evidence="2" id="KW-1185">Reference proteome</keyword>
<gene>
    <name evidence="1" type="ORF">FF100_36540</name>
</gene>
<accession>A0A5C4L5N7</accession>
<reference evidence="1 2" key="1">
    <citation type="submission" date="2019-06" db="EMBL/GenBank/DDBJ databases">
        <title>Genome of Methylobacterium sp. 17Sr1-39.</title>
        <authorList>
            <person name="Seo T."/>
        </authorList>
    </citation>
    <scope>NUCLEOTIDE SEQUENCE [LARGE SCALE GENOMIC DNA]</scope>
    <source>
        <strain evidence="1 2">17Sr1-39</strain>
    </source>
</reference>
<comment type="caution">
    <text evidence="1">The sequence shown here is derived from an EMBL/GenBank/DDBJ whole genome shotgun (WGS) entry which is preliminary data.</text>
</comment>